<organism evidence="2 3">
    <name type="scientific">Roseitalea porphyridii</name>
    <dbReference type="NCBI Taxonomy" id="1852022"/>
    <lineage>
        <taxon>Bacteria</taxon>
        <taxon>Pseudomonadati</taxon>
        <taxon>Pseudomonadota</taxon>
        <taxon>Alphaproteobacteria</taxon>
        <taxon>Hyphomicrobiales</taxon>
        <taxon>Ahrensiaceae</taxon>
        <taxon>Roseitalea</taxon>
    </lineage>
</organism>
<keyword evidence="1" id="KW-1133">Transmembrane helix</keyword>
<keyword evidence="1" id="KW-0812">Transmembrane</keyword>
<evidence type="ECO:0000256" key="1">
    <source>
        <dbReference type="SAM" id="Phobius"/>
    </source>
</evidence>
<name>A0A4P6V3J1_9HYPH</name>
<feature type="transmembrane region" description="Helical" evidence="1">
    <location>
        <begin position="38"/>
        <end position="57"/>
    </location>
</feature>
<feature type="transmembrane region" description="Helical" evidence="1">
    <location>
        <begin position="6"/>
        <end position="26"/>
    </location>
</feature>
<dbReference type="KEGG" id="rpod:E0E05_14940"/>
<evidence type="ECO:0000313" key="2">
    <source>
        <dbReference type="EMBL" id="QBK31785.1"/>
    </source>
</evidence>
<dbReference type="RefSeq" id="WP_131617435.1">
    <property type="nucleotide sequence ID" value="NZ_CP036532.1"/>
</dbReference>
<keyword evidence="1" id="KW-0472">Membrane</keyword>
<sequence>MDPETLFSAAGAAAMAGWLALLASPLAPRLSHIVAGRVIPIVLSVGYTALVLAFWSTGEGGFDSLANVARLFETPELLLAGWVHFLAFDLFIGAWIVRDARETGALPFWLVLPCLPLTFLFGPAGLAAYFGLRAARRPALALA</sequence>
<proteinExistence type="predicted"/>
<feature type="transmembrane region" description="Helical" evidence="1">
    <location>
        <begin position="109"/>
        <end position="132"/>
    </location>
</feature>
<dbReference type="Pfam" id="PF14108">
    <property type="entry name" value="ABA4-like"/>
    <property type="match status" value="1"/>
</dbReference>
<accession>A0A4P6V3J1</accession>
<dbReference type="OrthoDB" id="345237at2"/>
<protein>
    <submittedName>
        <fullName evidence="2">DUF4281 domain-containing protein</fullName>
    </submittedName>
</protein>
<keyword evidence="3" id="KW-1185">Reference proteome</keyword>
<dbReference type="AlphaFoldDB" id="A0A4P6V3J1"/>
<evidence type="ECO:0000313" key="3">
    <source>
        <dbReference type="Proteomes" id="UP000293719"/>
    </source>
</evidence>
<dbReference type="EMBL" id="CP036532">
    <property type="protein sequence ID" value="QBK31785.1"/>
    <property type="molecule type" value="Genomic_DNA"/>
</dbReference>
<gene>
    <name evidence="2" type="ORF">E0E05_14940</name>
</gene>
<dbReference type="GeneID" id="90768601"/>
<feature type="transmembrane region" description="Helical" evidence="1">
    <location>
        <begin position="77"/>
        <end position="97"/>
    </location>
</feature>
<dbReference type="InterPro" id="IPR025461">
    <property type="entry name" value="ABA4-like"/>
</dbReference>
<dbReference type="Proteomes" id="UP000293719">
    <property type="component" value="Chromosome"/>
</dbReference>
<reference evidence="2 3" key="1">
    <citation type="journal article" date="2017" name="Int. J. Syst. Evol. Microbiol.">
        <title>Roseitalea porphyridii gen. nov., sp. nov., isolated from a red alga, and reclassification of Hoeflea suaedae Chung et al. 2013 as Pseudohoeflea suaedae gen. nov., comb. nov.</title>
        <authorList>
            <person name="Hyeon J.W."/>
            <person name="Jeong S.E."/>
            <person name="Baek K."/>
            <person name="Jeon C.O."/>
        </authorList>
    </citation>
    <scope>NUCLEOTIDE SEQUENCE [LARGE SCALE GENOMIC DNA]</scope>
    <source>
        <strain evidence="2 3">MA7-20</strain>
    </source>
</reference>